<evidence type="ECO:0000313" key="2">
    <source>
        <dbReference type="Proteomes" id="UP000694864"/>
    </source>
</evidence>
<dbReference type="Proteomes" id="UP000694864">
    <property type="component" value="Chromosome 9"/>
</dbReference>
<sequence>MEQSREKGKALAAESMTEHNDEVGESHAVVFTTPKEVSTLGDAEIDEAGKEDESEKSTGLQNDQPSADSELSETGWQGINSADKSCLFTSAERQLVYGGSEQKEAVMIGEIVGAEFHDGYVVPNVPVKHPFPENSELDDAAEGEVNKSVKLRVDSGIFTSAEKHLETDEEIKGDNITAKSHVVSDLLTAAEGHFRLMGESEPDEAEKSREKGKALAAESVTEQNDEVGESHAVIFTTPKQVSTLRDAGIDEEHTSTNFPDEFDVINTTERHLMSQGENRVVELHGESGIATISERKFTVEDFKGDRSGMNEDNRTVELQRDSGTCSLDTHTHLGNYVSGGGNKPMEFYEDYVVFTDLERYELAGSVGHYKARESEGKEVVQLYEKSEVSTGPHSDQPLSNSELSGWQGINSADKSVKKNKHVELRVDSGIFTSAEKHLEADEGVKGDTISAMSHAVSDVLTGAEGQFLMGESEPDEAEKKNRENNDVDMLGESNTSFNLEMHMPFGDSELDGTKNIRDYTATTCEESFVFISPERRQLLLNFEPYSAGKKEQTVVDDSVVQESLLAASDFRENTIADSSSSIASKFVYSNDSSAGIETAGAELMPKGSQVEDVAGLDTTQGSKKSREHFSHVDSLNLFDFEIEEAETIMEAERNVSFSSYVALPAKGNSETVDEISHDLEGAGTCSMVSEESGPSTDNQNQISDALEELAITDINEADELTKNIQKGFEGNFLLNSSGGSYVNVTGKTCILVGTEDEDKAAGPVATAFEKTISLTPDEFTVQNNMNEKDLEMIRREATPEIRKDYLNIDETGAISEMQVRREPSLIYRTQVKPKRHDMKENAPNLKIVHNLNVTAPRTSKRQPLQDLGKN</sequence>
<dbReference type="RefSeq" id="XP_010431537.1">
    <property type="nucleotide sequence ID" value="XM_010433235.1"/>
</dbReference>
<evidence type="ECO:0000313" key="3">
    <source>
        <dbReference type="RefSeq" id="XP_010431537.1"/>
    </source>
</evidence>
<dbReference type="GeneID" id="104715861"/>
<feature type="compositionally biased region" description="Polar residues" evidence="1">
    <location>
        <begin position="57"/>
        <end position="73"/>
    </location>
</feature>
<evidence type="ECO:0000256" key="1">
    <source>
        <dbReference type="SAM" id="MobiDB-lite"/>
    </source>
</evidence>
<gene>
    <name evidence="3" type="primary">LOC104715861</name>
</gene>
<feature type="compositionally biased region" description="Basic and acidic residues" evidence="1">
    <location>
        <begin position="16"/>
        <end position="25"/>
    </location>
</feature>
<feature type="region of interest" description="Disordered" evidence="1">
    <location>
        <begin position="471"/>
        <end position="490"/>
    </location>
</feature>
<feature type="region of interest" description="Disordered" evidence="1">
    <location>
        <begin position="386"/>
        <end position="406"/>
    </location>
</feature>
<organism evidence="2 3">
    <name type="scientific">Camelina sativa</name>
    <name type="common">False flax</name>
    <name type="synonym">Myagrum sativum</name>
    <dbReference type="NCBI Taxonomy" id="90675"/>
    <lineage>
        <taxon>Eukaryota</taxon>
        <taxon>Viridiplantae</taxon>
        <taxon>Streptophyta</taxon>
        <taxon>Embryophyta</taxon>
        <taxon>Tracheophyta</taxon>
        <taxon>Spermatophyta</taxon>
        <taxon>Magnoliopsida</taxon>
        <taxon>eudicotyledons</taxon>
        <taxon>Gunneridae</taxon>
        <taxon>Pentapetalae</taxon>
        <taxon>rosids</taxon>
        <taxon>malvids</taxon>
        <taxon>Brassicales</taxon>
        <taxon>Brassicaceae</taxon>
        <taxon>Camelineae</taxon>
        <taxon>Camelina</taxon>
    </lineage>
</organism>
<feature type="region of interest" description="Disordered" evidence="1">
    <location>
        <begin position="1"/>
        <end position="73"/>
    </location>
</feature>
<proteinExistence type="predicted"/>
<keyword evidence="2" id="KW-1185">Reference proteome</keyword>
<accession>A0ABM0TU97</accession>
<reference evidence="3" key="2">
    <citation type="submission" date="2025-08" db="UniProtKB">
        <authorList>
            <consortium name="RefSeq"/>
        </authorList>
    </citation>
    <scope>IDENTIFICATION</scope>
    <source>
        <tissue evidence="3">Leaf</tissue>
    </source>
</reference>
<name>A0ABM0TU97_CAMSA</name>
<feature type="compositionally biased region" description="Polar residues" evidence="1">
    <location>
        <begin position="388"/>
        <end position="406"/>
    </location>
</feature>
<protein>
    <submittedName>
        <fullName evidence="3">Uncharacterized protein LOC104715861</fullName>
    </submittedName>
</protein>
<reference evidence="2" key="1">
    <citation type="journal article" date="2014" name="Nat. Commun.">
        <title>The emerging biofuel crop Camelina sativa retains a highly undifferentiated hexaploid genome structure.</title>
        <authorList>
            <person name="Kagale S."/>
            <person name="Koh C."/>
            <person name="Nixon J."/>
            <person name="Bollina V."/>
            <person name="Clarke W.E."/>
            <person name="Tuteja R."/>
            <person name="Spillane C."/>
            <person name="Robinson S.J."/>
            <person name="Links M.G."/>
            <person name="Clarke C."/>
            <person name="Higgins E.E."/>
            <person name="Huebert T."/>
            <person name="Sharpe A.G."/>
            <person name="Parkin I.A."/>
        </authorList>
    </citation>
    <scope>NUCLEOTIDE SEQUENCE [LARGE SCALE GENOMIC DNA]</scope>
    <source>
        <strain evidence="2">cv. DH55</strain>
    </source>
</reference>
<feature type="compositionally biased region" description="Basic and acidic residues" evidence="1">
    <location>
        <begin position="47"/>
        <end position="56"/>
    </location>
</feature>